<dbReference type="Proteomes" id="UP000281372">
    <property type="component" value="Unassembled WGS sequence"/>
</dbReference>
<evidence type="ECO:0000256" key="1">
    <source>
        <dbReference type="ARBA" id="ARBA00023172"/>
    </source>
</evidence>
<organism evidence="3 4">
    <name type="scientific">Pseudomonas cannabina</name>
    <dbReference type="NCBI Taxonomy" id="86840"/>
    <lineage>
        <taxon>Bacteria</taxon>
        <taxon>Pseudomonadati</taxon>
        <taxon>Pseudomonadota</taxon>
        <taxon>Gammaproteobacteria</taxon>
        <taxon>Pseudomonadales</taxon>
        <taxon>Pseudomonadaceae</taxon>
        <taxon>Pseudomonas</taxon>
    </lineage>
</organism>
<dbReference type="GO" id="GO:0015074">
    <property type="term" value="P:DNA integration"/>
    <property type="evidence" value="ECO:0007669"/>
    <property type="project" value="InterPro"/>
</dbReference>
<accession>A0A3M3LQH6</accession>
<protein>
    <submittedName>
        <fullName evidence="3">Uncharacterized protein</fullName>
    </submittedName>
</protein>
<dbReference type="Gene3D" id="1.10.443.10">
    <property type="entry name" value="Intergrase catalytic core"/>
    <property type="match status" value="1"/>
</dbReference>
<dbReference type="InterPro" id="IPR013762">
    <property type="entry name" value="Integrase-like_cat_sf"/>
</dbReference>
<reference evidence="3 4" key="1">
    <citation type="submission" date="2018-08" db="EMBL/GenBank/DDBJ databases">
        <title>Recombination of ecologically and evolutionarily significant loci maintains genetic cohesion in the Pseudomonas syringae species complex.</title>
        <authorList>
            <person name="Dillon M."/>
            <person name="Thakur S."/>
            <person name="Almeida R.N.D."/>
            <person name="Weir B.S."/>
            <person name="Guttman D.S."/>
        </authorList>
    </citation>
    <scope>NUCLEOTIDE SEQUENCE [LARGE SCALE GENOMIC DNA]</scope>
    <source>
        <strain evidence="3 4">ICMP 2821</strain>
    </source>
</reference>
<comment type="caution">
    <text evidence="3">The sequence shown here is derived from an EMBL/GenBank/DDBJ whole genome shotgun (WGS) entry which is preliminary data.</text>
</comment>
<keyword evidence="1" id="KW-0233">DNA recombination</keyword>
<evidence type="ECO:0000313" key="4">
    <source>
        <dbReference type="Proteomes" id="UP000281372"/>
    </source>
</evidence>
<feature type="region of interest" description="Disordered" evidence="2">
    <location>
        <begin position="439"/>
        <end position="459"/>
    </location>
</feature>
<dbReference type="EMBL" id="RBOW01000228">
    <property type="protein sequence ID" value="RMN37388.1"/>
    <property type="molecule type" value="Genomic_DNA"/>
</dbReference>
<dbReference type="SUPFAM" id="SSF56349">
    <property type="entry name" value="DNA breaking-rejoining enzymes"/>
    <property type="match status" value="1"/>
</dbReference>
<dbReference type="InterPro" id="IPR011010">
    <property type="entry name" value="DNA_brk_join_enz"/>
</dbReference>
<sequence length="459" mass="50923">MTISANIRARATGLLASFREDQKRVPAALNPSPTGPSGDVRSHISGGQEGYRGNIEAGGILPSGSSSEDSGGTHKCLSETDVRALIGWLNERVTTQGLSAVTARCYRRWLASYFESIGDPCSATIRNWVPPGTVEDALQSDEVDARNLATPGIVTSAKKMAEMATTNTTYLTYIDSDTLAPLLEQLISTDGVRQRYEHGPVTALFFTTSMMTGLRPMEWETARYRDTHFDPESKLTLGPVLDVVSLKQKNRRDDNPLRDRRYLVLDDWPDEQIHGLRTFLQVIADSPTEFSKLYGSMRKALTRAWLQVLKNNAHISHSAAAFIAPHNGEPTTVPAQKNLTGLGISPNTARHIFAEECRRSLRFTRYELASMLGHSMITNQVHYGPRQDQLDRGHSFVLPRPWPGDAEAIMEWDDMVNPRRNYYRQGVLDVDVAADDAARSSDVWDGGGNSTTDSLLKRF</sequence>
<feature type="compositionally biased region" description="Polar residues" evidence="2">
    <location>
        <begin position="450"/>
        <end position="459"/>
    </location>
</feature>
<proteinExistence type="predicted"/>
<feature type="region of interest" description="Disordered" evidence="2">
    <location>
        <begin position="24"/>
        <end position="75"/>
    </location>
</feature>
<evidence type="ECO:0000313" key="3">
    <source>
        <dbReference type="EMBL" id="RMN37388.1"/>
    </source>
</evidence>
<evidence type="ECO:0000256" key="2">
    <source>
        <dbReference type="SAM" id="MobiDB-lite"/>
    </source>
</evidence>
<dbReference type="AlphaFoldDB" id="A0A3M3LQH6"/>
<dbReference type="GO" id="GO:0003677">
    <property type="term" value="F:DNA binding"/>
    <property type="evidence" value="ECO:0007669"/>
    <property type="project" value="InterPro"/>
</dbReference>
<name>A0A3M3LQH6_PSECA</name>
<dbReference type="GO" id="GO:0006310">
    <property type="term" value="P:DNA recombination"/>
    <property type="evidence" value="ECO:0007669"/>
    <property type="project" value="UniProtKB-KW"/>
</dbReference>
<gene>
    <name evidence="3" type="ORF">ALQ64_01974</name>
</gene>